<gene>
    <name evidence="8" type="ORF">HGG64_03130</name>
</gene>
<keyword evidence="2 7" id="KW-0732">Signal</keyword>
<feature type="signal peptide" evidence="7">
    <location>
        <begin position="1"/>
        <end position="24"/>
    </location>
</feature>
<accession>A0A858U3P1</accession>
<evidence type="ECO:0000256" key="2">
    <source>
        <dbReference type="ARBA" id="ARBA00022729"/>
    </source>
</evidence>
<feature type="chain" id="PRO_5033056387" evidence="7">
    <location>
        <begin position="25"/>
        <end position="254"/>
    </location>
</feature>
<evidence type="ECO:0000256" key="3">
    <source>
        <dbReference type="ARBA" id="ARBA00022737"/>
    </source>
</evidence>
<evidence type="ECO:0000256" key="7">
    <source>
        <dbReference type="SAM" id="SignalP"/>
    </source>
</evidence>
<evidence type="ECO:0000313" key="8">
    <source>
        <dbReference type="EMBL" id="QJG66669.1"/>
    </source>
</evidence>
<evidence type="ECO:0000256" key="4">
    <source>
        <dbReference type="ARBA" id="ARBA00023139"/>
    </source>
</evidence>
<sequence length="254" mass="28473">MKKITKLAISLGSLSSLFVLPIIAASCTDKKPGTGGSSQLVEEFFERALGIKIYKIAENQTETDAGEVSDAFKNAKDWNEVKAIFKKYGIPYAETDEIPDGAKFSVNKSTHPHEDEGLIHLDIDRDVKGEVKTSRFEIKGFKIEAIEDSYTFGNWKLETKSKVEAPIDQVKKTILDAQKQGFEQLIEALKMYVNVEKLDKNDQETQFKFDESDVEEVGDSGQLHFEKVLIYKKSSPENTTPSPTHFVITGLQKS</sequence>
<dbReference type="InterPro" id="IPR049890">
    <property type="entry name" value="VlpA-F-like_signal"/>
</dbReference>
<reference evidence="8 9" key="1">
    <citation type="submission" date="2020-04" db="EMBL/GenBank/DDBJ databases">
        <title>Novel Mycoplasma species detected in Phocoena phocoena (harbor porpoise) from the USA.</title>
        <authorList>
            <person name="Volokhov D.V."/>
        </authorList>
    </citation>
    <scope>NUCLEOTIDE SEQUENCE [LARGE SCALE GENOMIC DNA]</scope>
    <source>
        <strain evidence="8 9">C264-NAS</strain>
    </source>
</reference>
<dbReference type="AlphaFoldDB" id="A0A858U3P1"/>
<name>A0A858U3P1_9MOLU</name>
<feature type="region of interest" description="Disordered" evidence="6">
    <location>
        <begin position="235"/>
        <end position="254"/>
    </location>
</feature>
<comment type="subcellular location">
    <subcellularLocation>
        <location evidence="1">Cell membrane</location>
        <topology evidence="1">Lipid-anchor</topology>
    </subcellularLocation>
</comment>
<dbReference type="PROSITE" id="PS51257">
    <property type="entry name" value="PROKAR_LIPOPROTEIN"/>
    <property type="match status" value="1"/>
</dbReference>
<evidence type="ECO:0000256" key="5">
    <source>
        <dbReference type="ARBA" id="ARBA00023288"/>
    </source>
</evidence>
<keyword evidence="4" id="KW-0564">Palmitate</keyword>
<dbReference type="NCBIfam" id="NF033817">
    <property type="entry name" value="Mplas_variab_LP"/>
    <property type="match status" value="1"/>
</dbReference>
<keyword evidence="9" id="KW-1185">Reference proteome</keyword>
<dbReference type="GO" id="GO:0005886">
    <property type="term" value="C:plasma membrane"/>
    <property type="evidence" value="ECO:0007669"/>
    <property type="project" value="UniProtKB-SubCell"/>
</dbReference>
<organism evidence="8 9">
    <name type="scientific">Mycoplasma phocoeninasale</name>
    <dbReference type="NCBI Taxonomy" id="2726117"/>
    <lineage>
        <taxon>Bacteria</taxon>
        <taxon>Bacillati</taxon>
        <taxon>Mycoplasmatota</taxon>
        <taxon>Mollicutes</taxon>
        <taxon>Mycoplasmataceae</taxon>
        <taxon>Mycoplasma</taxon>
    </lineage>
</organism>
<keyword evidence="5 8" id="KW-0449">Lipoprotein</keyword>
<evidence type="ECO:0000313" key="9">
    <source>
        <dbReference type="Proteomes" id="UP000501728"/>
    </source>
</evidence>
<dbReference type="EMBL" id="CP051480">
    <property type="protein sequence ID" value="QJG66669.1"/>
    <property type="molecule type" value="Genomic_DNA"/>
</dbReference>
<evidence type="ECO:0000256" key="6">
    <source>
        <dbReference type="SAM" id="MobiDB-lite"/>
    </source>
</evidence>
<keyword evidence="3" id="KW-0677">Repeat</keyword>
<dbReference type="Proteomes" id="UP000501728">
    <property type="component" value="Chromosome"/>
</dbReference>
<protein>
    <submittedName>
        <fullName evidence="8">Variable surface lipoprotein</fullName>
    </submittedName>
</protein>
<evidence type="ECO:0000256" key="1">
    <source>
        <dbReference type="ARBA" id="ARBA00004193"/>
    </source>
</evidence>
<proteinExistence type="predicted"/>
<dbReference type="RefSeq" id="WP_169580492.1">
    <property type="nucleotide sequence ID" value="NZ_CP051480.1"/>
</dbReference>
<dbReference type="KEGG" id="mphn:HGG64_03130"/>